<protein>
    <recommendedName>
        <fullName evidence="3">Phage tail protein</fullName>
    </recommendedName>
</protein>
<dbReference type="EMBL" id="CP067993">
    <property type="protein sequence ID" value="QQQ40945.1"/>
    <property type="molecule type" value="Genomic_DNA"/>
</dbReference>
<proteinExistence type="predicted"/>
<accession>A0ABD7BZW2</accession>
<reference evidence="1 2" key="1">
    <citation type="submission" date="2021-01" db="EMBL/GenBank/DDBJ databases">
        <title>Genome Characterization of a novel Stenotrophomonas isolate with high keratinase activity.</title>
        <authorList>
            <person name="Cao Z.-J."/>
        </authorList>
    </citation>
    <scope>NUCLEOTIDE SEQUENCE [LARGE SCALE GENOMIC DNA]</scope>
    <source>
        <strain evidence="1 2">DHHJ</strain>
    </source>
</reference>
<dbReference type="RefSeq" id="WP_201116689.1">
    <property type="nucleotide sequence ID" value="NZ_CP067993.1"/>
</dbReference>
<organism evidence="1 2">
    <name type="scientific">Stenotrophomonas maltophilia</name>
    <name type="common">Pseudomonas maltophilia</name>
    <name type="synonym">Xanthomonas maltophilia</name>
    <dbReference type="NCBI Taxonomy" id="40324"/>
    <lineage>
        <taxon>Bacteria</taxon>
        <taxon>Pseudomonadati</taxon>
        <taxon>Pseudomonadota</taxon>
        <taxon>Gammaproteobacteria</taxon>
        <taxon>Lysobacterales</taxon>
        <taxon>Lysobacteraceae</taxon>
        <taxon>Stenotrophomonas</taxon>
        <taxon>Stenotrophomonas maltophilia group</taxon>
    </lineage>
</organism>
<gene>
    <name evidence="1" type="ORF">JJL50_13370</name>
</gene>
<name>A0ABD7BZW2_STEMA</name>
<evidence type="ECO:0000313" key="1">
    <source>
        <dbReference type="EMBL" id="QQQ40945.1"/>
    </source>
</evidence>
<evidence type="ECO:0008006" key="3">
    <source>
        <dbReference type="Google" id="ProtNLM"/>
    </source>
</evidence>
<dbReference type="AlphaFoldDB" id="A0ABD7BZW2"/>
<evidence type="ECO:0000313" key="2">
    <source>
        <dbReference type="Proteomes" id="UP000596095"/>
    </source>
</evidence>
<sequence>MTDPDFFAAMAVGIPPIKPPVAPAPVWMGIDLANGPDMHTEVGRAADGTFYAIPKEQSNG</sequence>
<dbReference type="Proteomes" id="UP000596095">
    <property type="component" value="Chromosome"/>
</dbReference>